<gene>
    <name evidence="1" type="ORF">DILT_LOCUS151</name>
</gene>
<reference evidence="1 2" key="1">
    <citation type="submission" date="2018-11" db="EMBL/GenBank/DDBJ databases">
        <authorList>
            <consortium name="Pathogen Informatics"/>
        </authorList>
    </citation>
    <scope>NUCLEOTIDE SEQUENCE [LARGE SCALE GENOMIC DNA]</scope>
</reference>
<dbReference type="Proteomes" id="UP000281553">
    <property type="component" value="Unassembled WGS sequence"/>
</dbReference>
<accession>A0A3P6QE75</accession>
<evidence type="ECO:0000313" key="1">
    <source>
        <dbReference type="EMBL" id="VDK30351.1"/>
    </source>
</evidence>
<organism evidence="1 2">
    <name type="scientific">Dibothriocephalus latus</name>
    <name type="common">Fish tapeworm</name>
    <name type="synonym">Diphyllobothrium latum</name>
    <dbReference type="NCBI Taxonomy" id="60516"/>
    <lineage>
        <taxon>Eukaryota</taxon>
        <taxon>Metazoa</taxon>
        <taxon>Spiralia</taxon>
        <taxon>Lophotrochozoa</taxon>
        <taxon>Platyhelminthes</taxon>
        <taxon>Cestoda</taxon>
        <taxon>Eucestoda</taxon>
        <taxon>Diphyllobothriidea</taxon>
        <taxon>Diphyllobothriidae</taxon>
        <taxon>Dibothriocephalus</taxon>
    </lineage>
</organism>
<evidence type="ECO:0000313" key="2">
    <source>
        <dbReference type="Proteomes" id="UP000281553"/>
    </source>
</evidence>
<keyword evidence="2" id="KW-1185">Reference proteome</keyword>
<dbReference type="EMBL" id="UYRU01000565">
    <property type="protein sequence ID" value="VDK30351.1"/>
    <property type="molecule type" value="Genomic_DNA"/>
</dbReference>
<dbReference type="AlphaFoldDB" id="A0A3P6QE75"/>
<name>A0A3P6QE75_DIBLA</name>
<sequence length="214" mass="24028">MADLNYANVEGLSLGETVTCPDSATIFMSDDAGWNGFTLRDKRSALMPKQVQVGAHLIGFPKPELHLSTDKVILSEEFRCYGIGFNSRHYRYKVRNMKNYTYGKFCPASNQRDGIMKFDPICQPGVQQIECSIYGDAQYGIPETSQVLEINLIGKFQWVWHIWVLLLYSNPILNANLLSTAQPAYATSVHKSGLILRRNLSVSVAVYLQPSAQN</sequence>
<proteinExistence type="predicted"/>
<protein>
    <submittedName>
        <fullName evidence="1">Uncharacterized protein</fullName>
    </submittedName>
</protein>